<sequence>MMHIIDIFIHLDKHLTEWVNVLGPWSYALLFGVIFVETGLVIFPFLPGDSLLFAAGAISALPGSTLNPWVLMILFWIAAVTGDSLNYFLGHKVGLPLVKHPVLGRFIKQEHLDEANTFFEKYGPWAIIFARFLPIIRTLAPFTAAMSKFPYRKFVMLEMLAATIWVVIAVGAGFFFGQIPFIQHNFSLVIFGILFVTALPVIITGLRSYIVKKREKKFANKD</sequence>
<keyword evidence="3 7" id="KW-1003">Cell membrane</keyword>
<evidence type="ECO:0000256" key="1">
    <source>
        <dbReference type="ARBA" id="ARBA00004651"/>
    </source>
</evidence>
<comment type="caution">
    <text evidence="9">The sequence shown here is derived from an EMBL/GenBank/DDBJ whole genome shotgun (WGS) entry which is preliminary data.</text>
</comment>
<feature type="transmembrane region" description="Helical" evidence="7">
    <location>
        <begin position="188"/>
        <end position="210"/>
    </location>
</feature>
<evidence type="ECO:0000256" key="6">
    <source>
        <dbReference type="ARBA" id="ARBA00023136"/>
    </source>
</evidence>
<protein>
    <submittedName>
        <fullName evidence="9">VTT domain-containing protein</fullName>
    </submittedName>
</protein>
<dbReference type="InterPro" id="IPR032818">
    <property type="entry name" value="DedA-like"/>
</dbReference>
<comment type="similarity">
    <text evidence="2 7">Belongs to the DedA family.</text>
</comment>
<dbReference type="Pfam" id="PF09335">
    <property type="entry name" value="VTT_dom"/>
    <property type="match status" value="1"/>
</dbReference>
<feature type="transmembrane region" description="Helical" evidence="7">
    <location>
        <begin position="154"/>
        <end position="176"/>
    </location>
</feature>
<evidence type="ECO:0000256" key="7">
    <source>
        <dbReference type="RuleBase" id="RU367016"/>
    </source>
</evidence>
<evidence type="ECO:0000256" key="3">
    <source>
        <dbReference type="ARBA" id="ARBA00022475"/>
    </source>
</evidence>
<keyword evidence="6 7" id="KW-0472">Membrane</keyword>
<reference evidence="9 10" key="1">
    <citation type="submission" date="2022-10" db="EMBL/GenBank/DDBJ databases">
        <title>Weissella fermenti sp. nov., isolated from fermented cabbage.</title>
        <authorList>
            <person name="Lee J.K."/>
            <person name="Baek J.H."/>
            <person name="Choi D.G."/>
            <person name="Kim J.M."/>
            <person name="Jeon C.O."/>
        </authorList>
    </citation>
    <scope>NUCLEOTIDE SEQUENCE [LARGE SCALE GENOMIC DNA]</scope>
    <source>
        <strain evidence="9 10">KACC 18534</strain>
    </source>
</reference>
<evidence type="ECO:0000256" key="5">
    <source>
        <dbReference type="ARBA" id="ARBA00022989"/>
    </source>
</evidence>
<feature type="domain" description="VTT" evidence="8">
    <location>
        <begin position="46"/>
        <end position="173"/>
    </location>
</feature>
<evidence type="ECO:0000313" key="10">
    <source>
        <dbReference type="Proteomes" id="UP001526225"/>
    </source>
</evidence>
<evidence type="ECO:0000256" key="2">
    <source>
        <dbReference type="ARBA" id="ARBA00010792"/>
    </source>
</evidence>
<evidence type="ECO:0000259" key="8">
    <source>
        <dbReference type="Pfam" id="PF09335"/>
    </source>
</evidence>
<dbReference type="PANTHER" id="PTHR30353">
    <property type="entry name" value="INNER MEMBRANE PROTEIN DEDA-RELATED"/>
    <property type="match status" value="1"/>
</dbReference>
<accession>A0ABT3E2G4</accession>
<keyword evidence="4 7" id="KW-0812">Transmembrane</keyword>
<keyword evidence="10" id="KW-1185">Reference proteome</keyword>
<feature type="transmembrane region" description="Helical" evidence="7">
    <location>
        <begin position="25"/>
        <end position="46"/>
    </location>
</feature>
<keyword evidence="5 7" id="KW-1133">Transmembrane helix</keyword>
<dbReference type="EMBL" id="JAOZFE010000001">
    <property type="protein sequence ID" value="MCW0952609.1"/>
    <property type="molecule type" value="Genomic_DNA"/>
</dbReference>
<name>A0ABT3E2G4_9LACO</name>
<dbReference type="PANTHER" id="PTHR30353:SF0">
    <property type="entry name" value="TRANSMEMBRANE PROTEIN"/>
    <property type="match status" value="1"/>
</dbReference>
<dbReference type="Proteomes" id="UP001526225">
    <property type="component" value="Unassembled WGS sequence"/>
</dbReference>
<comment type="subcellular location">
    <subcellularLocation>
        <location evidence="1 7">Cell membrane</location>
        <topology evidence="1 7">Multi-pass membrane protein</topology>
    </subcellularLocation>
</comment>
<evidence type="ECO:0000313" key="9">
    <source>
        <dbReference type="EMBL" id="MCW0952609.1"/>
    </source>
</evidence>
<evidence type="ECO:0000256" key="4">
    <source>
        <dbReference type="ARBA" id="ARBA00022692"/>
    </source>
</evidence>
<dbReference type="RefSeq" id="WP_213408654.1">
    <property type="nucleotide sequence ID" value="NZ_CP074441.1"/>
</dbReference>
<proteinExistence type="inferred from homology"/>
<dbReference type="InterPro" id="IPR032816">
    <property type="entry name" value="VTT_dom"/>
</dbReference>
<organism evidence="9 10">
    <name type="scientific">Weissella ceti</name>
    <dbReference type="NCBI Taxonomy" id="759620"/>
    <lineage>
        <taxon>Bacteria</taxon>
        <taxon>Bacillati</taxon>
        <taxon>Bacillota</taxon>
        <taxon>Bacilli</taxon>
        <taxon>Lactobacillales</taxon>
        <taxon>Lactobacillaceae</taxon>
        <taxon>Weissella</taxon>
    </lineage>
</organism>
<gene>
    <name evidence="9" type="ORF">OIT44_00675</name>
</gene>
<feature type="transmembrane region" description="Helical" evidence="7">
    <location>
        <begin position="53"/>
        <end position="79"/>
    </location>
</feature>